<dbReference type="InterPro" id="IPR015947">
    <property type="entry name" value="PUA-like_sf"/>
</dbReference>
<keyword evidence="3 8" id="KW-0641">Proline biosynthesis</keyword>
<dbReference type="InterPro" id="IPR036974">
    <property type="entry name" value="PUA_sf"/>
</dbReference>
<evidence type="ECO:0000313" key="10">
    <source>
        <dbReference type="EMBL" id="GAA4442317.1"/>
    </source>
</evidence>
<evidence type="ECO:0000256" key="7">
    <source>
        <dbReference type="ARBA" id="ARBA00022840"/>
    </source>
</evidence>
<dbReference type="EC" id="2.7.2.11" evidence="8"/>
<reference evidence="11" key="1">
    <citation type="journal article" date="2019" name="Int. J. Syst. Evol. Microbiol.">
        <title>The Global Catalogue of Microorganisms (GCM) 10K type strain sequencing project: providing services to taxonomists for standard genome sequencing and annotation.</title>
        <authorList>
            <consortium name="The Broad Institute Genomics Platform"/>
            <consortium name="The Broad Institute Genome Sequencing Center for Infectious Disease"/>
            <person name="Wu L."/>
            <person name="Ma J."/>
        </authorList>
    </citation>
    <scope>NUCLEOTIDE SEQUENCE [LARGE SCALE GENOMIC DNA]</scope>
    <source>
        <strain evidence="11">JCM 17926</strain>
    </source>
</reference>
<dbReference type="Proteomes" id="UP001500552">
    <property type="component" value="Unassembled WGS sequence"/>
</dbReference>
<proteinExistence type="inferred from homology"/>
<comment type="similarity">
    <text evidence="8">Belongs to the glutamate 5-kinase family.</text>
</comment>
<dbReference type="InterPro" id="IPR011529">
    <property type="entry name" value="Glu_5kinase"/>
</dbReference>
<dbReference type="PRINTS" id="PR00474">
    <property type="entry name" value="GLU5KINASE"/>
</dbReference>
<dbReference type="InterPro" id="IPR036393">
    <property type="entry name" value="AceGlu_kinase-like_sf"/>
</dbReference>
<keyword evidence="11" id="KW-1185">Reference proteome</keyword>
<protein>
    <recommendedName>
        <fullName evidence="8">Glutamate 5-kinase</fullName>
        <ecNumber evidence="8">2.7.2.11</ecNumber>
    </recommendedName>
    <alternativeName>
        <fullName evidence="8">Gamma-glutamyl kinase</fullName>
        <shortName evidence="8">GK</shortName>
    </alternativeName>
</protein>
<evidence type="ECO:0000256" key="1">
    <source>
        <dbReference type="ARBA" id="ARBA00022490"/>
    </source>
</evidence>
<dbReference type="PIRSF" id="PIRSF000729">
    <property type="entry name" value="GK"/>
    <property type="match status" value="1"/>
</dbReference>
<dbReference type="EMBL" id="BAABHC010000029">
    <property type="protein sequence ID" value="GAA4442317.1"/>
    <property type="molecule type" value="Genomic_DNA"/>
</dbReference>
<feature type="domain" description="PUA" evidence="9">
    <location>
        <begin position="277"/>
        <end position="350"/>
    </location>
</feature>
<keyword evidence="7 8" id="KW-0067">ATP-binding</keyword>
<dbReference type="SUPFAM" id="SSF88697">
    <property type="entry name" value="PUA domain-like"/>
    <property type="match status" value="1"/>
</dbReference>
<comment type="catalytic activity">
    <reaction evidence="8">
        <text>L-glutamate + ATP = L-glutamyl 5-phosphate + ADP</text>
        <dbReference type="Rhea" id="RHEA:14877"/>
        <dbReference type="ChEBI" id="CHEBI:29985"/>
        <dbReference type="ChEBI" id="CHEBI:30616"/>
        <dbReference type="ChEBI" id="CHEBI:58274"/>
        <dbReference type="ChEBI" id="CHEBI:456216"/>
        <dbReference type="EC" id="2.7.2.11"/>
    </reaction>
</comment>
<evidence type="ECO:0000256" key="3">
    <source>
        <dbReference type="ARBA" id="ARBA00022650"/>
    </source>
</evidence>
<dbReference type="Gene3D" id="3.40.1160.10">
    <property type="entry name" value="Acetylglutamate kinase-like"/>
    <property type="match status" value="1"/>
</dbReference>
<dbReference type="InterPro" id="IPR001057">
    <property type="entry name" value="Glu/AcGlu_kinase"/>
</dbReference>
<evidence type="ECO:0000256" key="4">
    <source>
        <dbReference type="ARBA" id="ARBA00022679"/>
    </source>
</evidence>
<evidence type="ECO:0000256" key="8">
    <source>
        <dbReference type="HAMAP-Rule" id="MF_00456"/>
    </source>
</evidence>
<feature type="binding site" evidence="8">
    <location>
        <position position="150"/>
    </location>
    <ligand>
        <name>substrate</name>
    </ligand>
</feature>
<dbReference type="NCBIfam" id="TIGR01027">
    <property type="entry name" value="proB"/>
    <property type="match status" value="1"/>
</dbReference>
<gene>
    <name evidence="10" type="primary">proB_2</name>
    <name evidence="8" type="synonym">proB</name>
    <name evidence="10" type="ORF">GCM10023188_41890</name>
</gene>
<sequence length="367" mass="39938">MALAYKRIIIKIGSNVLTLDNGMPDLARIGHLVEQIAEIKKQGKEVILVSSGAVASGRSLVQVSEKFDAVASRQLLAAVGQVKLINTYSELFGRFGLVCAQVLVTKEDFRDRLHYLNMKNCFQILLQHDIIPVINENDVISITELMFTDNDELAGLVASMLNADALIILSNVDGIYNGNPKDPGSEVIREIDHAATGLSSFITTQRSQFGRGGMLTKSHMARRVAQLGIAVHIANGKTENILPRLLQETVVNTRFLPSKAASGKKKWLAHNENNAKGAVHINPGAREALFSSRATSLLPVGVTGINGEFLKGDVVKLLDESGALLGLGIAEYGSDKAMEHMGEKNQKPLVHYDYLFLYPEPTDNAVK</sequence>
<dbReference type="RefSeq" id="WP_345162022.1">
    <property type="nucleotide sequence ID" value="NZ_BAABHC010000029.1"/>
</dbReference>
<comment type="pathway">
    <text evidence="8">Amino-acid biosynthesis; L-proline biosynthesis; L-glutamate 5-semialdehyde from L-glutamate: step 1/2.</text>
</comment>
<comment type="caution">
    <text evidence="10">The sequence shown here is derived from an EMBL/GenBank/DDBJ whole genome shotgun (WGS) entry which is preliminary data.</text>
</comment>
<dbReference type="PANTHER" id="PTHR43654:SF1">
    <property type="entry name" value="ISOPENTENYL PHOSPHATE KINASE"/>
    <property type="match status" value="1"/>
</dbReference>
<dbReference type="InterPro" id="IPR005715">
    <property type="entry name" value="Glu_5kinase/COase_Synthase"/>
</dbReference>
<dbReference type="Pfam" id="PF01472">
    <property type="entry name" value="PUA"/>
    <property type="match status" value="1"/>
</dbReference>
<dbReference type="PROSITE" id="PS50890">
    <property type="entry name" value="PUA"/>
    <property type="match status" value="1"/>
</dbReference>
<comment type="caution">
    <text evidence="8">Lacks conserved residue(s) required for the propagation of feature annotation.</text>
</comment>
<dbReference type="CDD" id="cd04242">
    <property type="entry name" value="AAK_G5K_ProB"/>
    <property type="match status" value="1"/>
</dbReference>
<dbReference type="SUPFAM" id="SSF53633">
    <property type="entry name" value="Carbamate kinase-like"/>
    <property type="match status" value="1"/>
</dbReference>
<dbReference type="InterPro" id="IPR002478">
    <property type="entry name" value="PUA"/>
</dbReference>
<dbReference type="HAMAP" id="MF_00456">
    <property type="entry name" value="ProB"/>
    <property type="match status" value="1"/>
</dbReference>
<organism evidence="10 11">
    <name type="scientific">Pontibacter saemangeumensis</name>
    <dbReference type="NCBI Taxonomy" id="1084525"/>
    <lineage>
        <taxon>Bacteria</taxon>
        <taxon>Pseudomonadati</taxon>
        <taxon>Bacteroidota</taxon>
        <taxon>Cytophagia</taxon>
        <taxon>Cytophagales</taxon>
        <taxon>Hymenobacteraceae</taxon>
        <taxon>Pontibacter</taxon>
    </lineage>
</organism>
<dbReference type="Gene3D" id="2.30.130.10">
    <property type="entry name" value="PUA domain"/>
    <property type="match status" value="1"/>
</dbReference>
<dbReference type="SMART" id="SM00359">
    <property type="entry name" value="PUA"/>
    <property type="match status" value="1"/>
</dbReference>
<evidence type="ECO:0000256" key="5">
    <source>
        <dbReference type="ARBA" id="ARBA00022741"/>
    </source>
</evidence>
<keyword evidence="2 8" id="KW-0028">Amino-acid biosynthesis</keyword>
<keyword evidence="6 8" id="KW-0418">Kinase</keyword>
<evidence type="ECO:0000313" key="11">
    <source>
        <dbReference type="Proteomes" id="UP001500552"/>
    </source>
</evidence>
<name>A0ABP8M482_9BACT</name>
<feature type="binding site" evidence="8">
    <location>
        <position position="51"/>
    </location>
    <ligand>
        <name>substrate</name>
    </ligand>
</feature>
<dbReference type="CDD" id="cd21157">
    <property type="entry name" value="PUA_G5K"/>
    <property type="match status" value="1"/>
</dbReference>
<dbReference type="InterPro" id="IPR041739">
    <property type="entry name" value="G5K_ProB"/>
</dbReference>
<keyword evidence="5 8" id="KW-0547">Nucleotide-binding</keyword>
<accession>A0ABP8M482</accession>
<dbReference type="InterPro" id="IPR001048">
    <property type="entry name" value="Asp/Glu/Uridylate_kinase"/>
</dbReference>
<evidence type="ECO:0000256" key="2">
    <source>
        <dbReference type="ARBA" id="ARBA00022605"/>
    </source>
</evidence>
<dbReference type="Pfam" id="PF00696">
    <property type="entry name" value="AA_kinase"/>
    <property type="match status" value="1"/>
</dbReference>
<evidence type="ECO:0000256" key="6">
    <source>
        <dbReference type="ARBA" id="ARBA00022777"/>
    </source>
</evidence>
<evidence type="ECO:0000259" key="9">
    <source>
        <dbReference type="SMART" id="SM00359"/>
    </source>
</evidence>
<dbReference type="PANTHER" id="PTHR43654">
    <property type="entry name" value="GLUTAMATE 5-KINASE"/>
    <property type="match status" value="1"/>
</dbReference>
<keyword evidence="4 8" id="KW-0808">Transferase</keyword>
<comment type="function">
    <text evidence="8">Catalyzes the transfer of a phosphate group to glutamate to form L-glutamate 5-phosphate.</text>
</comment>
<feature type="binding site" evidence="8">
    <location>
        <position position="138"/>
    </location>
    <ligand>
        <name>substrate</name>
    </ligand>
</feature>
<comment type="subcellular location">
    <subcellularLocation>
        <location evidence="8">Cytoplasm</location>
    </subcellularLocation>
</comment>
<keyword evidence="1 8" id="KW-0963">Cytoplasm</keyword>
<feature type="binding site" evidence="8">
    <location>
        <position position="11"/>
    </location>
    <ligand>
        <name>ATP</name>
        <dbReference type="ChEBI" id="CHEBI:30616"/>
    </ligand>
</feature>